<feature type="domain" description="RRM" evidence="10">
    <location>
        <begin position="1109"/>
        <end position="1183"/>
    </location>
</feature>
<dbReference type="PROSITE" id="PS50102">
    <property type="entry name" value="RRM"/>
    <property type="match status" value="1"/>
</dbReference>
<dbReference type="EMBL" id="JAAMOB010000013">
    <property type="protein sequence ID" value="KAF4105650.1"/>
    <property type="molecule type" value="Genomic_DNA"/>
</dbReference>
<evidence type="ECO:0000256" key="4">
    <source>
        <dbReference type="ARBA" id="ARBA00023015"/>
    </source>
</evidence>
<feature type="region of interest" description="Disordered" evidence="9">
    <location>
        <begin position="329"/>
        <end position="678"/>
    </location>
</feature>
<dbReference type="Pfam" id="PF00076">
    <property type="entry name" value="RRM_1"/>
    <property type="match status" value="1"/>
</dbReference>
<keyword evidence="6" id="KW-0804">Transcription</keyword>
<feature type="compositionally biased region" description="Polar residues" evidence="9">
    <location>
        <begin position="370"/>
        <end position="391"/>
    </location>
</feature>
<feature type="region of interest" description="Disordered" evidence="9">
    <location>
        <begin position="890"/>
        <end position="1101"/>
    </location>
</feature>
<evidence type="ECO:0000256" key="8">
    <source>
        <dbReference type="PROSITE-ProRule" id="PRU00176"/>
    </source>
</evidence>
<feature type="compositionally biased region" description="Polar residues" evidence="9">
    <location>
        <begin position="660"/>
        <end position="677"/>
    </location>
</feature>
<feature type="compositionally biased region" description="Polar residues" evidence="9">
    <location>
        <begin position="1082"/>
        <end position="1094"/>
    </location>
</feature>
<feature type="region of interest" description="Disordered" evidence="9">
    <location>
        <begin position="140"/>
        <end position="173"/>
    </location>
</feature>
<dbReference type="Gene3D" id="3.30.70.330">
    <property type="match status" value="1"/>
</dbReference>
<reference evidence="11 12" key="1">
    <citation type="submission" date="2020-04" db="EMBL/GenBank/DDBJ databases">
        <title>Chromosome-level genome assembly of a cyprinid fish Onychostoma macrolepis by integration of Nanopore Sequencing, Bionano and Hi-C technology.</title>
        <authorList>
            <person name="Wang D."/>
        </authorList>
    </citation>
    <scope>NUCLEOTIDE SEQUENCE [LARGE SCALE GENOMIC DNA]</scope>
    <source>
        <strain evidence="11">SWU-2019</strain>
        <tissue evidence="11">Muscle</tissue>
    </source>
</reference>
<organism evidence="11 12">
    <name type="scientific">Onychostoma macrolepis</name>
    <dbReference type="NCBI Taxonomy" id="369639"/>
    <lineage>
        <taxon>Eukaryota</taxon>
        <taxon>Metazoa</taxon>
        <taxon>Chordata</taxon>
        <taxon>Craniata</taxon>
        <taxon>Vertebrata</taxon>
        <taxon>Euteleostomi</taxon>
        <taxon>Actinopterygii</taxon>
        <taxon>Neopterygii</taxon>
        <taxon>Teleostei</taxon>
        <taxon>Ostariophysi</taxon>
        <taxon>Cypriniformes</taxon>
        <taxon>Cyprinidae</taxon>
        <taxon>Acrossocheilinae</taxon>
        <taxon>Onychostoma</taxon>
    </lineage>
</organism>
<keyword evidence="7" id="KW-0539">Nucleus</keyword>
<dbReference type="SUPFAM" id="SSF54928">
    <property type="entry name" value="RNA-binding domain, RBD"/>
    <property type="match status" value="1"/>
</dbReference>
<feature type="compositionally biased region" description="Low complexity" evidence="9">
    <location>
        <begin position="510"/>
        <end position="530"/>
    </location>
</feature>
<dbReference type="InterPro" id="IPR035979">
    <property type="entry name" value="RBD_domain_sf"/>
</dbReference>
<evidence type="ECO:0000256" key="9">
    <source>
        <dbReference type="SAM" id="MobiDB-lite"/>
    </source>
</evidence>
<dbReference type="OrthoDB" id="10047851at2759"/>
<evidence type="ECO:0000256" key="1">
    <source>
        <dbReference type="ARBA" id="ARBA00004123"/>
    </source>
</evidence>
<keyword evidence="5" id="KW-0010">Activator</keyword>
<feature type="compositionally biased region" description="Low complexity" evidence="9">
    <location>
        <begin position="989"/>
        <end position="1007"/>
    </location>
</feature>
<dbReference type="SMART" id="SM00360">
    <property type="entry name" value="RRM"/>
    <property type="match status" value="1"/>
</dbReference>
<feature type="compositionally biased region" description="Polar residues" evidence="9">
    <location>
        <begin position="613"/>
        <end position="638"/>
    </location>
</feature>
<dbReference type="AlphaFoldDB" id="A0A7J6CEJ3"/>
<keyword evidence="3 8" id="KW-0694">RNA-binding</keyword>
<feature type="compositionally biased region" description="Basic and acidic residues" evidence="9">
    <location>
        <begin position="970"/>
        <end position="980"/>
    </location>
</feature>
<comment type="subcellular location">
    <subcellularLocation>
        <location evidence="1">Nucleus</location>
    </subcellularLocation>
</comment>
<evidence type="ECO:0000256" key="2">
    <source>
        <dbReference type="ARBA" id="ARBA00022553"/>
    </source>
</evidence>
<evidence type="ECO:0000256" key="5">
    <source>
        <dbReference type="ARBA" id="ARBA00023159"/>
    </source>
</evidence>
<keyword evidence="12" id="KW-1185">Reference proteome</keyword>
<feature type="compositionally biased region" description="Basic and acidic residues" evidence="9">
    <location>
        <begin position="439"/>
        <end position="451"/>
    </location>
</feature>
<feature type="compositionally biased region" description="Basic and acidic residues" evidence="9">
    <location>
        <begin position="393"/>
        <end position="409"/>
    </location>
</feature>
<dbReference type="GO" id="GO:0005634">
    <property type="term" value="C:nucleus"/>
    <property type="evidence" value="ECO:0007669"/>
    <property type="project" value="UniProtKB-SubCell"/>
</dbReference>
<evidence type="ECO:0000313" key="12">
    <source>
        <dbReference type="Proteomes" id="UP000579812"/>
    </source>
</evidence>
<sequence>MAARWGTGEEMLKACNTQMFSPVNLDEVEVLQESFNASCLEYPGLSNGDALEALQGCLDPSILSIFEDSPTGEVKSNIDEESEATLLTALTEILDNVDDENLSPFDTLPDSDLFSGQKGQEHSPLRKFLTWSPPESMIQTRQFPGKNLPRMQRVSQQNSEGEEEDGDASFSTPIANIDLSSLDEFDWCLPVSLEQDGESMPVTLSDLVKHMHPYCMTLCVEGEEGQEHLLPERGLVLEVVDQGEHGEPILAIPDLSIPLSHTDSTEGEQRVPEKNVDKPEPKPEDSAEKVPPPSEVSPVEEEKEVIKVRKGKKKRKLLKAPLVEQRILRSSSVKEEPQKKRPEEQKKKVTFSPVLSSAEPKNPKLDRPTELTTLYITTPQAEAKITDSQPENKPLEKSVEEQPPSKEEPVSEQPAVCQRNETKPKPLSLQQYRLLRQQKKPDPVDKPEDYSTKWPKLPEPPKELPPIPCLPDPNPRDPRKTMHAHLKKDLAPEIMPAWHPRGPAAPPTPEALLTPPASLMASSKKPVTSKPTPPPSDTSKSSPQSVHPSPQKPPAPISVPQNTIHTETSSPIRHVAEVVPERTVSLSVSTTSGDPQGLSAQSHKECLHGSPNGAPSQAPSRPQMITTQVQSSNSSPQIPSAAVPAKRETEQVVLAPVSDQAKNTLPNNSKKLTSRSQPHVAPIAAQPFFSAQVQARVVELAEQMRMASSEIPKPKNTTVELIESFTSEIGIEAADLTSLLEQFEESQSKEEQSVPEVCGRAAAVGNSSYEQVETKAVEKTRNHDLGSTAGLTPPATPPHQMWKPIAPVSLLGKTKKSEVLKPTPNKAIQIEARPLPSNKLRSKPQTPTTTGQTQPFSLDHDYCLPPKEPCQNEVGNRWNVKQQPSIVIKTVELPSNKPAQSSSIKATTTPSVTEGTQRNLSFSQPADRRCTLNSSALETPDASPNRPDSESSLLGEAKCNQQKFVNYSERSSRQYQQDRGRSKRRYRGRSSSSSESSSESSSRSCSPPRKRYRSRDSSSRSSSSSRSRSRSSSRSFSPPRQRRYSYSSSHSGSWSRSRSRSRSSSRSSDIEQRRWKSHRSPNQRSGYQCSQNSNEDSKRYKEKAIEERRVVYVGRIRGSMTRKELKERFSFFGKIEECTVHFRENGDNYGFVTYYDTNHAFDAIENGSKLREQNELPFDLCFGGRRQFCKTSYADLDSNREYDPHPTKGKFDALDFDTLLKQAQKNLKR</sequence>
<feature type="compositionally biased region" description="Low complexity" evidence="9">
    <location>
        <begin position="844"/>
        <end position="855"/>
    </location>
</feature>
<feature type="compositionally biased region" description="Basic and acidic residues" evidence="9">
    <location>
        <begin position="263"/>
        <end position="288"/>
    </location>
</feature>
<feature type="region of interest" description="Disordered" evidence="9">
    <location>
        <begin position="251"/>
        <end position="311"/>
    </location>
</feature>
<feature type="compositionally biased region" description="Polar residues" evidence="9">
    <location>
        <begin position="559"/>
        <end position="571"/>
    </location>
</feature>
<evidence type="ECO:0000256" key="6">
    <source>
        <dbReference type="ARBA" id="ARBA00023163"/>
    </source>
</evidence>
<feature type="compositionally biased region" description="Basic and acidic residues" evidence="9">
    <location>
        <begin position="332"/>
        <end position="347"/>
    </location>
</feature>
<dbReference type="PANTHER" id="PTHR15528">
    <property type="entry name" value="PEROXISOME PROLIFERATOR ACTIVATED RECEPTOR GAMMA COACTIVATOR 1 PGC-1 -RELATED"/>
    <property type="match status" value="1"/>
</dbReference>
<feature type="compositionally biased region" description="Low complexity" evidence="9">
    <location>
        <begin position="1019"/>
        <end position="1056"/>
    </location>
</feature>
<gene>
    <name evidence="11" type="ORF">G5714_013312</name>
</gene>
<feature type="compositionally biased region" description="Pro residues" evidence="9">
    <location>
        <begin position="463"/>
        <end position="473"/>
    </location>
</feature>
<feature type="compositionally biased region" description="Polar residues" evidence="9">
    <location>
        <begin position="584"/>
        <end position="601"/>
    </location>
</feature>
<dbReference type="GO" id="GO:0003712">
    <property type="term" value="F:transcription coregulator activity"/>
    <property type="evidence" value="ECO:0007669"/>
    <property type="project" value="InterPro"/>
</dbReference>
<name>A0A7J6CEJ3_9TELE</name>
<evidence type="ECO:0000313" key="11">
    <source>
        <dbReference type="EMBL" id="KAF4105650.1"/>
    </source>
</evidence>
<dbReference type="GO" id="GO:0003723">
    <property type="term" value="F:RNA binding"/>
    <property type="evidence" value="ECO:0007669"/>
    <property type="project" value="UniProtKB-UniRule"/>
</dbReference>
<keyword evidence="4" id="KW-0805">Transcription regulation</keyword>
<keyword evidence="2" id="KW-0597">Phosphoprotein</keyword>
<dbReference type="InterPro" id="IPR000504">
    <property type="entry name" value="RRM_dom"/>
</dbReference>
<protein>
    <recommendedName>
        <fullName evidence="10">RRM domain-containing protein</fullName>
    </recommendedName>
</protein>
<feature type="compositionally biased region" description="Polar residues" evidence="9">
    <location>
        <begin position="897"/>
        <end position="924"/>
    </location>
</feature>
<evidence type="ECO:0000256" key="7">
    <source>
        <dbReference type="ARBA" id="ARBA00023242"/>
    </source>
</evidence>
<evidence type="ECO:0000256" key="3">
    <source>
        <dbReference type="ARBA" id="ARBA00022884"/>
    </source>
</evidence>
<dbReference type="InterPro" id="IPR034605">
    <property type="entry name" value="PGC-1"/>
</dbReference>
<accession>A0A7J6CEJ3</accession>
<proteinExistence type="predicted"/>
<evidence type="ECO:0000259" key="10">
    <source>
        <dbReference type="PROSITE" id="PS50102"/>
    </source>
</evidence>
<dbReference type="InterPro" id="IPR012677">
    <property type="entry name" value="Nucleotide-bd_a/b_plait_sf"/>
</dbReference>
<dbReference type="PANTHER" id="PTHR15528:SF5">
    <property type="entry name" value="PEROXISOME PROLIFERATOR-ACTIVATED RECEPTOR GAMMA COACTIVATOR-RELATED PROTEIN 1"/>
    <property type="match status" value="1"/>
</dbReference>
<feature type="region of interest" description="Disordered" evidence="9">
    <location>
        <begin position="829"/>
        <end position="877"/>
    </location>
</feature>
<dbReference type="Proteomes" id="UP000579812">
    <property type="component" value="Unassembled WGS sequence"/>
</dbReference>
<comment type="caution">
    <text evidence="11">The sequence shown here is derived from an EMBL/GenBank/DDBJ whole genome shotgun (WGS) entry which is preliminary data.</text>
</comment>
<feature type="compositionally biased region" description="Polar residues" evidence="9">
    <location>
        <begin position="959"/>
        <end position="969"/>
    </location>
</feature>
<dbReference type="GO" id="GO:0045944">
    <property type="term" value="P:positive regulation of transcription by RNA polymerase II"/>
    <property type="evidence" value="ECO:0007669"/>
    <property type="project" value="TreeGrafter"/>
</dbReference>